<dbReference type="AlphaFoldDB" id="A0A2U3NDL0"/>
<dbReference type="InterPro" id="IPR018060">
    <property type="entry name" value="HTH_AraC"/>
</dbReference>
<dbReference type="InterPro" id="IPR009057">
    <property type="entry name" value="Homeodomain-like_sf"/>
</dbReference>
<evidence type="ECO:0000313" key="5">
    <source>
        <dbReference type="EMBL" id="SPM29631.1"/>
    </source>
</evidence>
<dbReference type="GO" id="GO:0003700">
    <property type="term" value="F:DNA-binding transcription factor activity"/>
    <property type="evidence" value="ECO:0007669"/>
    <property type="project" value="InterPro"/>
</dbReference>
<organism evidence="5 6">
    <name type="scientific">Mycobacterium terramassiliense</name>
    <dbReference type="NCBI Taxonomy" id="1841859"/>
    <lineage>
        <taxon>Bacteria</taxon>
        <taxon>Bacillati</taxon>
        <taxon>Actinomycetota</taxon>
        <taxon>Actinomycetes</taxon>
        <taxon>Mycobacteriales</taxon>
        <taxon>Mycobacteriaceae</taxon>
        <taxon>Mycobacterium</taxon>
    </lineage>
</organism>
<evidence type="ECO:0000256" key="2">
    <source>
        <dbReference type="ARBA" id="ARBA00023125"/>
    </source>
</evidence>
<evidence type="ECO:0000313" key="6">
    <source>
        <dbReference type="Proteomes" id="UP000241595"/>
    </source>
</evidence>
<accession>A0A2U3NDL0</accession>
<proteinExistence type="predicted"/>
<keyword evidence="2" id="KW-0238">DNA-binding</keyword>
<dbReference type="PANTHER" id="PTHR46796">
    <property type="entry name" value="HTH-TYPE TRANSCRIPTIONAL ACTIVATOR RHAS-RELATED"/>
    <property type="match status" value="1"/>
</dbReference>
<dbReference type="SUPFAM" id="SSF51905">
    <property type="entry name" value="FAD/NAD(P)-binding domain"/>
    <property type="match status" value="1"/>
</dbReference>
<dbReference type="STRING" id="1841859.GCA_900157385_03123"/>
<sequence>MNVWNLGRDRLMVSGTFSGLAVHHHPAVQVTVGAKGPLTVVDTDGDRAECRLVVVASGTRHSVRSDAGSAALSIYLGSATRDGIALNALARNATRDGGIWAVAAGERLADALAEAMKTSGPRVAADLLVNELCNLSDARHEREPSVHPQVHQAIDLISSTVPATIDLASIAGAVAISPDYLGRLFKRHTGASFSATTRWARLLTAMRYLIDGVPVTHAAHLAGFADGSHANRVCWEMVGAAPSDLLPAIAPSPGQCRRGTADRPNGACGRDK</sequence>
<name>A0A2U3NDL0_9MYCO</name>
<dbReference type="EMBL" id="FTRV01000013">
    <property type="protein sequence ID" value="SPM29631.1"/>
    <property type="molecule type" value="Genomic_DNA"/>
</dbReference>
<evidence type="ECO:0000256" key="1">
    <source>
        <dbReference type="ARBA" id="ARBA00023015"/>
    </source>
</evidence>
<dbReference type="SUPFAM" id="SSF46689">
    <property type="entry name" value="Homeodomain-like"/>
    <property type="match status" value="1"/>
</dbReference>
<reference evidence="5 6" key="1">
    <citation type="submission" date="2017-01" db="EMBL/GenBank/DDBJ databases">
        <authorList>
            <consortium name="Urmite Genomes"/>
        </authorList>
    </citation>
    <scope>NUCLEOTIDE SEQUENCE [LARGE SCALE GENOMIC DNA]</scope>
    <source>
        <strain evidence="5 6">AB308</strain>
    </source>
</reference>
<dbReference type="InterPro" id="IPR050204">
    <property type="entry name" value="AraC_XylS_family_regulators"/>
</dbReference>
<dbReference type="OrthoDB" id="4549023at2"/>
<feature type="domain" description="HTH araC/xylS-type" evidence="4">
    <location>
        <begin position="151"/>
        <end position="248"/>
    </location>
</feature>
<keyword evidence="3" id="KW-0804">Transcription</keyword>
<dbReference type="Pfam" id="PF12833">
    <property type="entry name" value="HTH_18"/>
    <property type="match status" value="1"/>
</dbReference>
<dbReference type="Proteomes" id="UP000241595">
    <property type="component" value="Unassembled WGS sequence"/>
</dbReference>
<dbReference type="SMART" id="SM00342">
    <property type="entry name" value="HTH_ARAC"/>
    <property type="match status" value="1"/>
</dbReference>
<keyword evidence="1" id="KW-0805">Transcription regulation</keyword>
<evidence type="ECO:0000256" key="3">
    <source>
        <dbReference type="ARBA" id="ARBA00023163"/>
    </source>
</evidence>
<evidence type="ECO:0000259" key="4">
    <source>
        <dbReference type="PROSITE" id="PS01124"/>
    </source>
</evidence>
<keyword evidence="6" id="KW-1185">Reference proteome</keyword>
<dbReference type="RefSeq" id="WP_157900953.1">
    <property type="nucleotide sequence ID" value="NZ_LT717701.1"/>
</dbReference>
<dbReference type="InterPro" id="IPR036188">
    <property type="entry name" value="FAD/NAD-bd_sf"/>
</dbReference>
<dbReference type="Gene3D" id="1.10.10.60">
    <property type="entry name" value="Homeodomain-like"/>
    <property type="match status" value="1"/>
</dbReference>
<gene>
    <name evidence="5" type="ORF">MTAB308_3123</name>
</gene>
<dbReference type="GO" id="GO:0043565">
    <property type="term" value="F:sequence-specific DNA binding"/>
    <property type="evidence" value="ECO:0007669"/>
    <property type="project" value="InterPro"/>
</dbReference>
<protein>
    <recommendedName>
        <fullName evidence="4">HTH araC/xylS-type domain-containing protein</fullName>
    </recommendedName>
</protein>
<dbReference type="PROSITE" id="PS01124">
    <property type="entry name" value="HTH_ARAC_FAMILY_2"/>
    <property type="match status" value="1"/>
</dbReference>